<evidence type="ECO:0000256" key="1">
    <source>
        <dbReference type="SAM" id="MobiDB-lite"/>
    </source>
</evidence>
<reference evidence="2 3" key="1">
    <citation type="journal article" date="2018" name="MBio">
        <title>Comparative Genomics Reveals the Core Gene Toolbox for the Fungus-Insect Symbiosis.</title>
        <authorList>
            <person name="Wang Y."/>
            <person name="Stata M."/>
            <person name="Wang W."/>
            <person name="Stajich J.E."/>
            <person name="White M.M."/>
            <person name="Moncalvo J.M."/>
        </authorList>
    </citation>
    <scope>NUCLEOTIDE SEQUENCE [LARGE SCALE GENOMIC DNA]</scope>
    <source>
        <strain evidence="2 3">SC-DP-2</strain>
    </source>
</reference>
<dbReference type="EMBL" id="MBFS01000296">
    <property type="protein sequence ID" value="PVV02950.1"/>
    <property type="molecule type" value="Genomic_DNA"/>
</dbReference>
<dbReference type="Proteomes" id="UP000245609">
    <property type="component" value="Unassembled WGS sequence"/>
</dbReference>
<feature type="compositionally biased region" description="Low complexity" evidence="1">
    <location>
        <begin position="248"/>
        <end position="260"/>
    </location>
</feature>
<gene>
    <name evidence="2" type="ORF">BB560_002587</name>
</gene>
<feature type="compositionally biased region" description="Basic residues" evidence="1">
    <location>
        <begin position="1"/>
        <end position="13"/>
    </location>
</feature>
<feature type="compositionally biased region" description="Polar residues" evidence="1">
    <location>
        <begin position="338"/>
        <end position="364"/>
    </location>
</feature>
<proteinExistence type="predicted"/>
<evidence type="ECO:0000313" key="2">
    <source>
        <dbReference type="EMBL" id="PVV02950.1"/>
    </source>
</evidence>
<evidence type="ECO:0000313" key="3">
    <source>
        <dbReference type="Proteomes" id="UP000245609"/>
    </source>
</evidence>
<feature type="region of interest" description="Disordered" evidence="1">
    <location>
        <begin position="221"/>
        <end position="273"/>
    </location>
</feature>
<name>A0A2T9ZEH0_9FUNG</name>
<protein>
    <submittedName>
        <fullName evidence="2">Uncharacterized protein</fullName>
    </submittedName>
</protein>
<feature type="compositionally biased region" description="Basic residues" evidence="1">
    <location>
        <begin position="39"/>
        <end position="57"/>
    </location>
</feature>
<feature type="region of interest" description="Disordered" evidence="1">
    <location>
        <begin position="185"/>
        <end position="209"/>
    </location>
</feature>
<feature type="region of interest" description="Disordered" evidence="1">
    <location>
        <begin position="311"/>
        <end position="397"/>
    </location>
</feature>
<keyword evidence="3" id="KW-1185">Reference proteome</keyword>
<feature type="compositionally biased region" description="Basic and acidic residues" evidence="1">
    <location>
        <begin position="365"/>
        <end position="389"/>
    </location>
</feature>
<comment type="caution">
    <text evidence="2">The sequence shown here is derived from an EMBL/GenBank/DDBJ whole genome shotgun (WGS) entry which is preliminary data.</text>
</comment>
<feature type="compositionally biased region" description="Basic residues" evidence="1">
    <location>
        <begin position="328"/>
        <end position="337"/>
    </location>
</feature>
<accession>A0A2T9ZEH0</accession>
<sequence>MPPKLRSRTRSSSRIKSISEGANDSNILKPKSPISKPQTKGKLRTSSRKKSVRKIKTPKITSSQKSFTTDDSDQNTTTDTISEISFSSNVLNSDLNHKSIEYPSLNPEDFVDQSFLSTRNPKSRTSELFVYVDDSKFADLLTQEFPSSENNSLSIDEKQLSFAYSSIISSKSPSIVLKSASFENYDPDLDINSSTTNTETENTDKSQKIIKDNSLVSDLSDLSDLSDRADTDSKRKKTGKSKPKNSKNAKNAPAKKSNPAKIEEKSSSSGVDVIPKKFLTRSRTPIAKINWLSEEHIINTLPKSRKTIELRQKEVKSQPEKLSNVSKTKTRSMKKTGSKNNNKAKTQVSKNASNKRISKMTLNEEQNHTESDSIRERIKTKKGSKEKNNFNDSGNQKSKIQKILDEFELSEEEVYIY</sequence>
<organism evidence="2 3">
    <name type="scientific">Smittium megazygosporum</name>
    <dbReference type="NCBI Taxonomy" id="133381"/>
    <lineage>
        <taxon>Eukaryota</taxon>
        <taxon>Fungi</taxon>
        <taxon>Fungi incertae sedis</taxon>
        <taxon>Zoopagomycota</taxon>
        <taxon>Kickxellomycotina</taxon>
        <taxon>Harpellomycetes</taxon>
        <taxon>Harpellales</taxon>
        <taxon>Legeriomycetaceae</taxon>
        <taxon>Smittium</taxon>
    </lineage>
</organism>
<dbReference type="AlphaFoldDB" id="A0A2T9ZEH0"/>
<feature type="region of interest" description="Disordered" evidence="1">
    <location>
        <begin position="1"/>
        <end position="78"/>
    </location>
</feature>
<feature type="compositionally biased region" description="Basic residues" evidence="1">
    <location>
        <begin position="234"/>
        <end position="247"/>
    </location>
</feature>